<accession>A0A0T9NB53</accession>
<reference evidence="2" key="1">
    <citation type="submission" date="2015-03" db="EMBL/GenBank/DDBJ databases">
        <authorList>
            <consortium name="Pathogen Informatics"/>
            <person name="Murphy D."/>
        </authorList>
    </citation>
    <scope>NUCLEOTIDE SEQUENCE [LARGE SCALE GENOMIC DNA]</scope>
    <source>
        <strain evidence="2">IP6945</strain>
    </source>
</reference>
<evidence type="ECO:0000313" key="1">
    <source>
        <dbReference type="EMBL" id="CNG95590.1"/>
    </source>
</evidence>
<proteinExistence type="predicted"/>
<dbReference type="Gene3D" id="1.10.10.10">
    <property type="entry name" value="Winged helix-like DNA-binding domain superfamily/Winged helix DNA-binding domain"/>
    <property type="match status" value="1"/>
</dbReference>
<gene>
    <name evidence="1" type="ORF">ERS008472_00058</name>
</gene>
<dbReference type="EMBL" id="CQAW01000001">
    <property type="protein sequence ID" value="CNG95590.1"/>
    <property type="molecule type" value="Genomic_DNA"/>
</dbReference>
<dbReference type="RefSeq" id="WP_050112093.1">
    <property type="nucleotide sequence ID" value="NZ_CACVAB010000029.1"/>
</dbReference>
<evidence type="ECO:0008006" key="3">
    <source>
        <dbReference type="Google" id="ProtNLM"/>
    </source>
</evidence>
<sequence length="131" mass="15154">MENRLFGFIIDNDIQFDIANKRLTRISAVYPERSMIMGAVALNDVMVRFLKCLLTRVAKGEPAVSKEIFLKEVWEDHNLVASSQQLWKTIRELRFKLISIGLNQDFIFNFGKVGYALKSHAITPLFYRLIS</sequence>
<dbReference type="GO" id="GO:0003677">
    <property type="term" value="F:DNA binding"/>
    <property type="evidence" value="ECO:0007669"/>
    <property type="project" value="InterPro"/>
</dbReference>
<keyword evidence="2" id="KW-1185">Reference proteome</keyword>
<dbReference type="InterPro" id="IPR016032">
    <property type="entry name" value="Sig_transdc_resp-reg_C-effctor"/>
</dbReference>
<protein>
    <recommendedName>
        <fullName evidence="3">OmpR/PhoB-type domain-containing protein</fullName>
    </recommendedName>
</protein>
<dbReference type="GO" id="GO:0006355">
    <property type="term" value="P:regulation of DNA-templated transcription"/>
    <property type="evidence" value="ECO:0007669"/>
    <property type="project" value="InterPro"/>
</dbReference>
<evidence type="ECO:0000313" key="2">
    <source>
        <dbReference type="Proteomes" id="UP000041882"/>
    </source>
</evidence>
<dbReference type="AlphaFoldDB" id="A0A0T9NB53"/>
<name>A0A0T9NB53_9GAMM</name>
<organism evidence="1 2">
    <name type="scientific">Yersinia thracica</name>
    <dbReference type="NCBI Taxonomy" id="2890319"/>
    <lineage>
        <taxon>Bacteria</taxon>
        <taxon>Pseudomonadati</taxon>
        <taxon>Pseudomonadota</taxon>
        <taxon>Gammaproteobacteria</taxon>
        <taxon>Enterobacterales</taxon>
        <taxon>Yersiniaceae</taxon>
        <taxon>Yersinia</taxon>
    </lineage>
</organism>
<dbReference type="InterPro" id="IPR036388">
    <property type="entry name" value="WH-like_DNA-bd_sf"/>
</dbReference>
<dbReference type="SUPFAM" id="SSF46894">
    <property type="entry name" value="C-terminal effector domain of the bipartite response regulators"/>
    <property type="match status" value="1"/>
</dbReference>
<dbReference type="Proteomes" id="UP000041882">
    <property type="component" value="Unassembled WGS sequence"/>
</dbReference>